<evidence type="ECO:0000313" key="1">
    <source>
        <dbReference type="EMBL" id="GEO43156.1"/>
    </source>
</evidence>
<dbReference type="Gene3D" id="3.90.1300.10">
    <property type="entry name" value="Amidase signature (AS) domain"/>
    <property type="match status" value="1"/>
</dbReference>
<accession>A0A512E385</accession>
<dbReference type="EMBL" id="BJYZ01000065">
    <property type="protein sequence ID" value="GEO43156.1"/>
    <property type="molecule type" value="Genomic_DNA"/>
</dbReference>
<gene>
    <name evidence="1" type="ORF">SAE02_73040</name>
</gene>
<sequence length="110" mass="12284">MRPRKSATDVYKQTLTGILNSALDCAFDQYDAIMRPATTGEAPLGLTSTGDPVFFTIWTYRGVPAITLPLLEGENRLPMGMQLVDRCGNDAWLLRAAKWLMRRFGMNVSE</sequence>
<dbReference type="InterPro" id="IPR036928">
    <property type="entry name" value="AS_sf"/>
</dbReference>
<reference evidence="1 2" key="1">
    <citation type="submission" date="2019-07" db="EMBL/GenBank/DDBJ databases">
        <title>Whole genome shotgun sequence of Skermanella aerolata NBRC 106429.</title>
        <authorList>
            <person name="Hosoyama A."/>
            <person name="Uohara A."/>
            <person name="Ohji S."/>
            <person name="Ichikawa N."/>
        </authorList>
    </citation>
    <scope>NUCLEOTIDE SEQUENCE [LARGE SCALE GENOMIC DNA]</scope>
    <source>
        <strain evidence="1 2">NBRC 106429</strain>
    </source>
</reference>
<organism evidence="1 2">
    <name type="scientific">Skermanella aerolata</name>
    <dbReference type="NCBI Taxonomy" id="393310"/>
    <lineage>
        <taxon>Bacteria</taxon>
        <taxon>Pseudomonadati</taxon>
        <taxon>Pseudomonadota</taxon>
        <taxon>Alphaproteobacteria</taxon>
        <taxon>Rhodospirillales</taxon>
        <taxon>Azospirillaceae</taxon>
        <taxon>Skermanella</taxon>
    </lineage>
</organism>
<proteinExistence type="predicted"/>
<protein>
    <submittedName>
        <fullName evidence="1">Uncharacterized protein</fullName>
    </submittedName>
</protein>
<comment type="caution">
    <text evidence="1">The sequence shown here is derived from an EMBL/GenBank/DDBJ whole genome shotgun (WGS) entry which is preliminary data.</text>
</comment>
<dbReference type="AlphaFoldDB" id="A0A512E385"/>
<evidence type="ECO:0000313" key="2">
    <source>
        <dbReference type="Proteomes" id="UP000321523"/>
    </source>
</evidence>
<name>A0A512E385_9PROT</name>
<dbReference type="Proteomes" id="UP000321523">
    <property type="component" value="Unassembled WGS sequence"/>
</dbReference>
<dbReference type="SUPFAM" id="SSF75304">
    <property type="entry name" value="Amidase signature (AS) enzymes"/>
    <property type="match status" value="1"/>
</dbReference>
<keyword evidence="2" id="KW-1185">Reference proteome</keyword>